<dbReference type="InterPro" id="IPR035976">
    <property type="entry name" value="Sushi/SCR/CCP_sf"/>
</dbReference>
<dbReference type="FunFam" id="3.40.50.410:FF:000004">
    <property type="entry name" value="collagen alpha-6(VI) chain"/>
    <property type="match status" value="1"/>
</dbReference>
<proteinExistence type="predicted"/>
<keyword evidence="6" id="KW-0325">Glycoprotein</keyword>
<dbReference type="InterPro" id="IPR036465">
    <property type="entry name" value="vWFA_dom_sf"/>
</dbReference>
<evidence type="ECO:0000256" key="2">
    <source>
        <dbReference type="ARBA" id="ARBA00022525"/>
    </source>
</evidence>
<dbReference type="GO" id="GO:0005576">
    <property type="term" value="C:extracellular region"/>
    <property type="evidence" value="ECO:0007669"/>
    <property type="project" value="UniProtKB-SubCell"/>
</dbReference>
<evidence type="ECO:0000259" key="11">
    <source>
        <dbReference type="PROSITE" id="PS50923"/>
    </source>
</evidence>
<evidence type="ECO:0000256" key="7">
    <source>
        <dbReference type="PROSITE-ProRule" id="PRU00302"/>
    </source>
</evidence>
<comment type="caution">
    <text evidence="12">The sequence shown here is derived from an EMBL/GenBank/DDBJ whole genome shotgun (WGS) entry which is preliminary data.</text>
</comment>
<evidence type="ECO:0000256" key="9">
    <source>
        <dbReference type="SAM" id="SignalP"/>
    </source>
</evidence>
<dbReference type="EMBL" id="JACVVK020000064">
    <property type="protein sequence ID" value="KAK7496777.1"/>
    <property type="molecule type" value="Genomic_DNA"/>
</dbReference>
<feature type="signal peptide" evidence="9">
    <location>
        <begin position="1"/>
        <end position="24"/>
    </location>
</feature>
<keyword evidence="4" id="KW-0677">Repeat</keyword>
<keyword evidence="8" id="KW-0812">Transmembrane</keyword>
<dbReference type="Gene3D" id="2.170.300.10">
    <property type="entry name" value="Tie2 ligand-binding domain superfamily"/>
    <property type="match status" value="1"/>
</dbReference>
<name>A0ABD0LBK5_9CAEN</name>
<protein>
    <recommendedName>
        <fullName evidence="14">VWFA domain-containing protein</fullName>
    </recommendedName>
</protein>
<feature type="domain" description="VWFA" evidence="10">
    <location>
        <begin position="61"/>
        <end position="236"/>
    </location>
</feature>
<dbReference type="Proteomes" id="UP001519460">
    <property type="component" value="Unassembled WGS sequence"/>
</dbReference>
<feature type="chain" id="PRO_5044879397" description="VWFA domain-containing protein" evidence="9">
    <location>
        <begin position="25"/>
        <end position="666"/>
    </location>
</feature>
<accession>A0ABD0LBK5</accession>
<dbReference type="InterPro" id="IPR050525">
    <property type="entry name" value="ECM_Assembly_Org"/>
</dbReference>
<dbReference type="InterPro" id="IPR000436">
    <property type="entry name" value="Sushi_SCR_CCP_dom"/>
</dbReference>
<dbReference type="PRINTS" id="PR00453">
    <property type="entry name" value="VWFADOMAIN"/>
</dbReference>
<dbReference type="PANTHER" id="PTHR24020:SF87">
    <property type="entry name" value="COLLAGEN ALPHA-1(VI) CHAIN-LIKE"/>
    <property type="match status" value="1"/>
</dbReference>
<keyword evidence="13" id="KW-1185">Reference proteome</keyword>
<dbReference type="SMART" id="SM00327">
    <property type="entry name" value="VWA"/>
    <property type="match status" value="1"/>
</dbReference>
<keyword evidence="8" id="KW-1133">Transmembrane helix</keyword>
<keyword evidence="2" id="KW-0964">Secreted</keyword>
<dbReference type="AlphaFoldDB" id="A0ABD0LBK5"/>
<dbReference type="InterPro" id="IPR002035">
    <property type="entry name" value="VWF_A"/>
</dbReference>
<gene>
    <name evidence="12" type="ORF">BaRGS_00011986</name>
</gene>
<dbReference type="SUPFAM" id="SSF57535">
    <property type="entry name" value="Complement control module/SCR domain"/>
    <property type="match status" value="1"/>
</dbReference>
<evidence type="ECO:0008006" key="14">
    <source>
        <dbReference type="Google" id="ProtNLM"/>
    </source>
</evidence>
<evidence type="ECO:0000256" key="5">
    <source>
        <dbReference type="ARBA" id="ARBA00023157"/>
    </source>
</evidence>
<dbReference type="CDD" id="cd01472">
    <property type="entry name" value="vWA_collagen"/>
    <property type="match status" value="1"/>
</dbReference>
<evidence type="ECO:0000256" key="1">
    <source>
        <dbReference type="ARBA" id="ARBA00004613"/>
    </source>
</evidence>
<evidence type="ECO:0000259" key="10">
    <source>
        <dbReference type="PROSITE" id="PS50234"/>
    </source>
</evidence>
<dbReference type="PANTHER" id="PTHR24020">
    <property type="entry name" value="COLLAGEN ALPHA"/>
    <property type="match status" value="1"/>
</dbReference>
<keyword evidence="5" id="KW-1015">Disulfide bond</keyword>
<comment type="subcellular location">
    <subcellularLocation>
        <location evidence="1">Secreted</location>
    </subcellularLocation>
</comment>
<feature type="domain" description="Sushi" evidence="11">
    <location>
        <begin position="239"/>
        <end position="306"/>
    </location>
</feature>
<dbReference type="PROSITE" id="PS50923">
    <property type="entry name" value="SUSHI"/>
    <property type="match status" value="1"/>
</dbReference>
<comment type="caution">
    <text evidence="7">Lacks conserved residue(s) required for the propagation of feature annotation.</text>
</comment>
<keyword evidence="8" id="KW-0472">Membrane</keyword>
<reference evidence="12 13" key="1">
    <citation type="journal article" date="2023" name="Sci. Data">
        <title>Genome assembly of the Korean intertidal mud-creeper Batillaria attramentaria.</title>
        <authorList>
            <person name="Patra A.K."/>
            <person name="Ho P.T."/>
            <person name="Jun S."/>
            <person name="Lee S.J."/>
            <person name="Kim Y."/>
            <person name="Won Y.J."/>
        </authorList>
    </citation>
    <scope>NUCLEOTIDE SEQUENCE [LARGE SCALE GENOMIC DNA]</scope>
    <source>
        <strain evidence="12">Wonlab-2016</strain>
    </source>
</reference>
<evidence type="ECO:0000256" key="6">
    <source>
        <dbReference type="ARBA" id="ARBA00023180"/>
    </source>
</evidence>
<dbReference type="CDD" id="cd00033">
    <property type="entry name" value="CCP"/>
    <property type="match status" value="1"/>
</dbReference>
<evidence type="ECO:0000256" key="4">
    <source>
        <dbReference type="ARBA" id="ARBA00022737"/>
    </source>
</evidence>
<evidence type="ECO:0000256" key="8">
    <source>
        <dbReference type="SAM" id="Phobius"/>
    </source>
</evidence>
<feature type="transmembrane region" description="Helical" evidence="8">
    <location>
        <begin position="587"/>
        <end position="609"/>
    </location>
</feature>
<evidence type="ECO:0000313" key="12">
    <source>
        <dbReference type="EMBL" id="KAK7496777.1"/>
    </source>
</evidence>
<dbReference type="SUPFAM" id="SSF53300">
    <property type="entry name" value="vWA-like"/>
    <property type="match status" value="1"/>
</dbReference>
<evidence type="ECO:0000256" key="3">
    <source>
        <dbReference type="ARBA" id="ARBA00022729"/>
    </source>
</evidence>
<feature type="non-terminal residue" evidence="12">
    <location>
        <position position="666"/>
    </location>
</feature>
<dbReference type="Pfam" id="PF00092">
    <property type="entry name" value="VWA"/>
    <property type="match status" value="1"/>
</dbReference>
<dbReference type="Pfam" id="PF00084">
    <property type="entry name" value="Sushi"/>
    <property type="match status" value="1"/>
</dbReference>
<evidence type="ECO:0000313" key="13">
    <source>
        <dbReference type="Proteomes" id="UP001519460"/>
    </source>
</evidence>
<keyword evidence="3 9" id="KW-0732">Signal</keyword>
<organism evidence="12 13">
    <name type="scientific">Batillaria attramentaria</name>
    <dbReference type="NCBI Taxonomy" id="370345"/>
    <lineage>
        <taxon>Eukaryota</taxon>
        <taxon>Metazoa</taxon>
        <taxon>Spiralia</taxon>
        <taxon>Lophotrochozoa</taxon>
        <taxon>Mollusca</taxon>
        <taxon>Gastropoda</taxon>
        <taxon>Caenogastropoda</taxon>
        <taxon>Sorbeoconcha</taxon>
        <taxon>Cerithioidea</taxon>
        <taxon>Batillariidae</taxon>
        <taxon>Batillaria</taxon>
    </lineage>
</organism>
<sequence>MLFCSGKWAAIIVALSSVFLTANGKSSTIHLPALRDTCWLNEHYSCVMSQVPALVSRAEVDIVFVLDSSGSVTQAGFDLLLTFVKNMVQNFNIGSNAIRVGVEKFSSYASTEFNLNDYYNKNSMVSDIQSIVFTGGGTNTGDALDYLKDNMFTSANGDRPGVLNIGVVITDGKSNDATETARAARECRSAGITMFAIGVGNGIPTSELNEIATDPDYNHVLKATGYSDLSNIKSSFETVACKAGYLQGQQDMERGAFLSTQRNCTDFNRYLSDCSYTCDVGYQLRGSPDAQCTAVKRWSAQQTCPEACSWVKHHCWPGDCSGNYASNCVCRPGFTRRQGTAAELCDPDTPPDLSLCHMSVTDANGDVYNASYPGNDTECGTQEETWIQADPVELHFTIQADWNLTVGSFVDYVSQSEVGIVGMMVSMIHVNVSGDEVLVQNETLDGWPFCQQNVTSTNPLNNGTSFVCQGILPIPQQNLTGDCFDGWYTRRCDEKCLNCDVTGSCVRDTGVCDFGCKPGWLVGNFTSFCNTTCPEYTFGKDCKVQCGNCWNSTSCRHDIGTCEEGCAEDYGGARCERWIGTVLTLQITAGTLFGLALLAALLLLMLMIYRKKFGKRREEISPSSEPTPSSTPRSLSDVGFIPESEEIFDFPQHPLFVYSPSRNPAP</sequence>
<dbReference type="Gene3D" id="2.10.70.10">
    <property type="entry name" value="Complement Module, domain 1"/>
    <property type="match status" value="1"/>
</dbReference>
<keyword evidence="7" id="KW-0768">Sushi</keyword>
<dbReference type="Gene3D" id="3.40.50.410">
    <property type="entry name" value="von Willebrand factor, type A domain"/>
    <property type="match status" value="1"/>
</dbReference>
<dbReference type="PROSITE" id="PS50234">
    <property type="entry name" value="VWFA"/>
    <property type="match status" value="1"/>
</dbReference>